<dbReference type="EMBL" id="PDJF01000001">
    <property type="protein sequence ID" value="PFG28309.1"/>
    <property type="molecule type" value="Genomic_DNA"/>
</dbReference>
<evidence type="ECO:0000313" key="1">
    <source>
        <dbReference type="EMBL" id="PFG28309.1"/>
    </source>
</evidence>
<dbReference type="STRING" id="1724.GCA_001044175_01309"/>
<sequence>MPKTVIITAPVFTPAQVVRATALRLYPDGRRAPSNLDAFADMLREYRVDRLVLRHNRLSDLRPVALVCEDCGVELRAD</sequence>
<accession>A0A2A9DQW6</accession>
<dbReference type="RefSeq" id="WP_048379490.1">
    <property type="nucleotide sequence ID" value="NZ_LDYE01000003.1"/>
</dbReference>
<dbReference type="AlphaFoldDB" id="A0A2A9DQW6"/>
<dbReference type="Proteomes" id="UP000221653">
    <property type="component" value="Unassembled WGS sequence"/>
</dbReference>
<reference evidence="1 2" key="1">
    <citation type="submission" date="2017-10" db="EMBL/GenBank/DDBJ databases">
        <title>Sequencing the genomes of 1000 actinobacteria strains.</title>
        <authorList>
            <person name="Klenk H.-P."/>
        </authorList>
    </citation>
    <scope>NUCLEOTIDE SEQUENCE [LARGE SCALE GENOMIC DNA]</scope>
    <source>
        <strain evidence="1 2">DSM 20688</strain>
    </source>
</reference>
<keyword evidence="2" id="KW-1185">Reference proteome</keyword>
<evidence type="ECO:0000313" key="2">
    <source>
        <dbReference type="Proteomes" id="UP000221653"/>
    </source>
</evidence>
<proteinExistence type="predicted"/>
<organism evidence="1 2">
    <name type="scientific">Corynebacterium renale</name>
    <dbReference type="NCBI Taxonomy" id="1724"/>
    <lineage>
        <taxon>Bacteria</taxon>
        <taxon>Bacillati</taxon>
        <taxon>Actinomycetota</taxon>
        <taxon>Actinomycetes</taxon>
        <taxon>Mycobacteriales</taxon>
        <taxon>Corynebacteriaceae</taxon>
        <taxon>Corynebacterium</taxon>
    </lineage>
</organism>
<comment type="caution">
    <text evidence="1">The sequence shown here is derived from an EMBL/GenBank/DDBJ whole genome shotgun (WGS) entry which is preliminary data.</text>
</comment>
<dbReference type="OrthoDB" id="4414764at2"/>
<gene>
    <name evidence="1" type="ORF">ATK06_1412</name>
</gene>
<name>A0A2A9DQW6_9CORY</name>
<protein>
    <submittedName>
        <fullName evidence="1">Uncharacterized protein</fullName>
    </submittedName>
</protein>